<keyword evidence="2" id="KW-1185">Reference proteome</keyword>
<accession>A0AAN9S8S9</accession>
<evidence type="ECO:0000313" key="1">
    <source>
        <dbReference type="EMBL" id="KAK7389754.1"/>
    </source>
</evidence>
<dbReference type="Proteomes" id="UP001386955">
    <property type="component" value="Unassembled WGS sequence"/>
</dbReference>
<comment type="caution">
    <text evidence="1">The sequence shown here is derived from an EMBL/GenBank/DDBJ whole genome shotgun (WGS) entry which is preliminary data.</text>
</comment>
<gene>
    <name evidence="1" type="ORF">VNO78_25047</name>
</gene>
<proteinExistence type="predicted"/>
<dbReference type="AlphaFoldDB" id="A0AAN9S8S9"/>
<dbReference type="EMBL" id="JAYMYS010000006">
    <property type="protein sequence ID" value="KAK7389754.1"/>
    <property type="molecule type" value="Genomic_DNA"/>
</dbReference>
<organism evidence="1 2">
    <name type="scientific">Psophocarpus tetragonolobus</name>
    <name type="common">Winged bean</name>
    <name type="synonym">Dolichos tetragonolobus</name>
    <dbReference type="NCBI Taxonomy" id="3891"/>
    <lineage>
        <taxon>Eukaryota</taxon>
        <taxon>Viridiplantae</taxon>
        <taxon>Streptophyta</taxon>
        <taxon>Embryophyta</taxon>
        <taxon>Tracheophyta</taxon>
        <taxon>Spermatophyta</taxon>
        <taxon>Magnoliopsida</taxon>
        <taxon>eudicotyledons</taxon>
        <taxon>Gunneridae</taxon>
        <taxon>Pentapetalae</taxon>
        <taxon>rosids</taxon>
        <taxon>fabids</taxon>
        <taxon>Fabales</taxon>
        <taxon>Fabaceae</taxon>
        <taxon>Papilionoideae</taxon>
        <taxon>50 kb inversion clade</taxon>
        <taxon>NPAAA clade</taxon>
        <taxon>indigoferoid/millettioid clade</taxon>
        <taxon>Phaseoleae</taxon>
        <taxon>Psophocarpus</taxon>
    </lineage>
</organism>
<reference evidence="1 2" key="1">
    <citation type="submission" date="2024-01" db="EMBL/GenBank/DDBJ databases">
        <title>The genomes of 5 underutilized Papilionoideae crops provide insights into root nodulation and disease resistanc.</title>
        <authorList>
            <person name="Jiang F."/>
        </authorList>
    </citation>
    <scope>NUCLEOTIDE SEQUENCE [LARGE SCALE GENOMIC DNA]</scope>
    <source>
        <strain evidence="1">DUOXIRENSHENG_FW03</strain>
        <tissue evidence="1">Leaves</tissue>
    </source>
</reference>
<evidence type="ECO:0000313" key="2">
    <source>
        <dbReference type="Proteomes" id="UP001386955"/>
    </source>
</evidence>
<sequence length="101" mass="11285">MLLPLHKHRNLLSLLTPRHEGCNHIMFRLQHTLGHRSCHDFCLCLLLPSLPKTPLLGANSFALKPTVVRGNASKIIGLPHASMHPHNANANISILFCFCEH</sequence>
<name>A0AAN9S8S9_PSOTE</name>
<protein>
    <submittedName>
        <fullName evidence="1">Uncharacterized protein</fullName>
    </submittedName>
</protein>